<sequence>MNQQNQPEHELVPIDVLERIVTSVRILRQGRVFLVVVEVEGPFGGRFGGSRHLPQLLRLCGKTGFFKEVSTKASGYTKVTTRVLQGNNNDQNTNTTLFKSR</sequence>
<dbReference type="InParanoid" id="D6WVG3"/>
<evidence type="ECO:0000313" key="2">
    <source>
        <dbReference type="Proteomes" id="UP000007266"/>
    </source>
</evidence>
<proteinExistence type="predicted"/>
<reference evidence="1 2" key="2">
    <citation type="journal article" date="2010" name="Nucleic Acids Res.">
        <title>BeetleBase in 2010: revisions to provide comprehensive genomic information for Tribolium castaneum.</title>
        <authorList>
            <person name="Kim H.S."/>
            <person name="Murphy T."/>
            <person name="Xia J."/>
            <person name="Caragea D."/>
            <person name="Park Y."/>
            <person name="Beeman R.W."/>
            <person name="Lorenzen M.D."/>
            <person name="Butcher S."/>
            <person name="Manak J.R."/>
            <person name="Brown S.J."/>
        </authorList>
    </citation>
    <scope>GENOME REANNOTATION</scope>
    <source>
        <strain evidence="1 2">Georgia GA2</strain>
    </source>
</reference>
<name>D6WVG3_TRICA</name>
<evidence type="ECO:0000313" key="1">
    <source>
        <dbReference type="EMBL" id="EFA08304.1"/>
    </source>
</evidence>
<dbReference type="EMBL" id="KQ971357">
    <property type="protein sequence ID" value="EFA08304.1"/>
    <property type="molecule type" value="Genomic_DNA"/>
</dbReference>
<organism evidence="1 2">
    <name type="scientific">Tribolium castaneum</name>
    <name type="common">Red flour beetle</name>
    <dbReference type="NCBI Taxonomy" id="7070"/>
    <lineage>
        <taxon>Eukaryota</taxon>
        <taxon>Metazoa</taxon>
        <taxon>Ecdysozoa</taxon>
        <taxon>Arthropoda</taxon>
        <taxon>Hexapoda</taxon>
        <taxon>Insecta</taxon>
        <taxon>Pterygota</taxon>
        <taxon>Neoptera</taxon>
        <taxon>Endopterygota</taxon>
        <taxon>Coleoptera</taxon>
        <taxon>Polyphaga</taxon>
        <taxon>Cucujiformia</taxon>
        <taxon>Tenebrionidae</taxon>
        <taxon>Tenebrionidae incertae sedis</taxon>
        <taxon>Tribolium</taxon>
    </lineage>
</organism>
<protein>
    <submittedName>
        <fullName evidence="1">Uncharacterized protein</fullName>
    </submittedName>
</protein>
<accession>D6WVG3</accession>
<dbReference type="Proteomes" id="UP000007266">
    <property type="component" value="Linkage group 8"/>
</dbReference>
<reference evidence="1 2" key="1">
    <citation type="journal article" date="2008" name="Nature">
        <title>The genome of the model beetle and pest Tribolium castaneum.</title>
        <authorList>
            <consortium name="Tribolium Genome Sequencing Consortium"/>
            <person name="Richards S."/>
            <person name="Gibbs R.A."/>
            <person name="Weinstock G.M."/>
            <person name="Brown S.J."/>
            <person name="Denell R."/>
            <person name="Beeman R.W."/>
            <person name="Gibbs R."/>
            <person name="Beeman R.W."/>
            <person name="Brown S.J."/>
            <person name="Bucher G."/>
            <person name="Friedrich M."/>
            <person name="Grimmelikhuijzen C.J."/>
            <person name="Klingler M."/>
            <person name="Lorenzen M."/>
            <person name="Richards S."/>
            <person name="Roth S."/>
            <person name="Schroder R."/>
            <person name="Tautz D."/>
            <person name="Zdobnov E.M."/>
            <person name="Muzny D."/>
            <person name="Gibbs R.A."/>
            <person name="Weinstock G.M."/>
            <person name="Attaway T."/>
            <person name="Bell S."/>
            <person name="Buhay C.J."/>
            <person name="Chandrabose M.N."/>
            <person name="Chavez D."/>
            <person name="Clerk-Blankenburg K.P."/>
            <person name="Cree A."/>
            <person name="Dao M."/>
            <person name="Davis C."/>
            <person name="Chacko J."/>
            <person name="Dinh H."/>
            <person name="Dugan-Rocha S."/>
            <person name="Fowler G."/>
            <person name="Garner T.T."/>
            <person name="Garnes J."/>
            <person name="Gnirke A."/>
            <person name="Hawes A."/>
            <person name="Hernandez J."/>
            <person name="Hines S."/>
            <person name="Holder M."/>
            <person name="Hume J."/>
            <person name="Jhangiani S.N."/>
            <person name="Joshi V."/>
            <person name="Khan Z.M."/>
            <person name="Jackson L."/>
            <person name="Kovar C."/>
            <person name="Kowis A."/>
            <person name="Lee S."/>
            <person name="Lewis L.R."/>
            <person name="Margolis J."/>
            <person name="Morgan M."/>
            <person name="Nazareth L.V."/>
            <person name="Nguyen N."/>
            <person name="Okwuonu G."/>
            <person name="Parker D."/>
            <person name="Richards S."/>
            <person name="Ruiz S.J."/>
            <person name="Santibanez J."/>
            <person name="Savard J."/>
            <person name="Scherer S.E."/>
            <person name="Schneider B."/>
            <person name="Sodergren E."/>
            <person name="Tautz D."/>
            <person name="Vattahil S."/>
            <person name="Villasana D."/>
            <person name="White C.S."/>
            <person name="Wright R."/>
            <person name="Park Y."/>
            <person name="Beeman R.W."/>
            <person name="Lord J."/>
            <person name="Oppert B."/>
            <person name="Lorenzen M."/>
            <person name="Brown S."/>
            <person name="Wang L."/>
            <person name="Savard J."/>
            <person name="Tautz D."/>
            <person name="Richards S."/>
            <person name="Weinstock G."/>
            <person name="Gibbs R.A."/>
            <person name="Liu Y."/>
            <person name="Worley K."/>
            <person name="Weinstock G."/>
            <person name="Elsik C.G."/>
            <person name="Reese J.T."/>
            <person name="Elhaik E."/>
            <person name="Landan G."/>
            <person name="Graur D."/>
            <person name="Arensburger P."/>
            <person name="Atkinson P."/>
            <person name="Beeman R.W."/>
            <person name="Beidler J."/>
            <person name="Brown S.J."/>
            <person name="Demuth J.P."/>
            <person name="Drury D.W."/>
            <person name="Du Y.Z."/>
            <person name="Fujiwara H."/>
            <person name="Lorenzen M."/>
            <person name="Maselli V."/>
            <person name="Osanai M."/>
            <person name="Park Y."/>
            <person name="Robertson H.M."/>
            <person name="Tu Z."/>
            <person name="Wang J.J."/>
            <person name="Wang S."/>
            <person name="Richards S."/>
            <person name="Song H."/>
            <person name="Zhang L."/>
            <person name="Sodergren E."/>
            <person name="Werner D."/>
            <person name="Stanke M."/>
            <person name="Morgenstern B."/>
            <person name="Solovyev V."/>
            <person name="Kosarev P."/>
            <person name="Brown G."/>
            <person name="Chen H.C."/>
            <person name="Ermolaeva O."/>
            <person name="Hlavina W."/>
            <person name="Kapustin Y."/>
            <person name="Kiryutin B."/>
            <person name="Kitts P."/>
            <person name="Maglott D."/>
            <person name="Pruitt K."/>
            <person name="Sapojnikov V."/>
            <person name="Souvorov A."/>
            <person name="Mackey A.J."/>
            <person name="Waterhouse R.M."/>
            <person name="Wyder S."/>
            <person name="Zdobnov E.M."/>
            <person name="Zdobnov E.M."/>
            <person name="Wyder S."/>
            <person name="Kriventseva E.V."/>
            <person name="Kadowaki T."/>
            <person name="Bork P."/>
            <person name="Aranda M."/>
            <person name="Bao R."/>
            <person name="Beermann A."/>
            <person name="Berns N."/>
            <person name="Bolognesi R."/>
            <person name="Bonneton F."/>
            <person name="Bopp D."/>
            <person name="Brown S.J."/>
            <person name="Bucher G."/>
            <person name="Butts T."/>
            <person name="Chaumot A."/>
            <person name="Denell R.E."/>
            <person name="Ferrier D.E."/>
            <person name="Friedrich M."/>
            <person name="Gordon C.M."/>
            <person name="Jindra M."/>
            <person name="Klingler M."/>
            <person name="Lan Q."/>
            <person name="Lattorff H.M."/>
            <person name="Laudet V."/>
            <person name="von Levetsow C."/>
            <person name="Liu Z."/>
            <person name="Lutz R."/>
            <person name="Lynch J.A."/>
            <person name="da Fonseca R.N."/>
            <person name="Posnien N."/>
            <person name="Reuter R."/>
            <person name="Roth S."/>
            <person name="Savard J."/>
            <person name="Schinko J.B."/>
            <person name="Schmitt C."/>
            <person name="Schoppmeier M."/>
            <person name="Schroder R."/>
            <person name="Shippy T.D."/>
            <person name="Simonnet F."/>
            <person name="Marques-Souza H."/>
            <person name="Tautz D."/>
            <person name="Tomoyasu Y."/>
            <person name="Trauner J."/>
            <person name="Van der Zee M."/>
            <person name="Vervoort M."/>
            <person name="Wittkopp N."/>
            <person name="Wimmer E.A."/>
            <person name="Yang X."/>
            <person name="Jones A.K."/>
            <person name="Sattelle D.B."/>
            <person name="Ebert P.R."/>
            <person name="Nelson D."/>
            <person name="Scott J.G."/>
            <person name="Beeman R.W."/>
            <person name="Muthukrishnan S."/>
            <person name="Kramer K.J."/>
            <person name="Arakane Y."/>
            <person name="Beeman R.W."/>
            <person name="Zhu Q."/>
            <person name="Hogenkamp D."/>
            <person name="Dixit R."/>
            <person name="Oppert B."/>
            <person name="Jiang H."/>
            <person name="Zou Z."/>
            <person name="Marshall J."/>
            <person name="Elpidina E."/>
            <person name="Vinokurov K."/>
            <person name="Oppert C."/>
            <person name="Zou Z."/>
            <person name="Evans J."/>
            <person name="Lu Z."/>
            <person name="Zhao P."/>
            <person name="Sumathipala N."/>
            <person name="Altincicek B."/>
            <person name="Vilcinskas A."/>
            <person name="Williams M."/>
            <person name="Hultmark D."/>
            <person name="Hetru C."/>
            <person name="Jiang H."/>
            <person name="Grimmelikhuijzen C.J."/>
            <person name="Hauser F."/>
            <person name="Cazzamali G."/>
            <person name="Williamson M."/>
            <person name="Park Y."/>
            <person name="Li B."/>
            <person name="Tanaka Y."/>
            <person name="Predel R."/>
            <person name="Neupert S."/>
            <person name="Schachtner J."/>
            <person name="Verleyen P."/>
            <person name="Raible F."/>
            <person name="Bork P."/>
            <person name="Friedrich M."/>
            <person name="Walden K.K."/>
            <person name="Robertson H.M."/>
            <person name="Angeli S."/>
            <person name="Foret S."/>
            <person name="Bucher G."/>
            <person name="Schuetz S."/>
            <person name="Maleszka R."/>
            <person name="Wimmer E.A."/>
            <person name="Beeman R.W."/>
            <person name="Lorenzen M."/>
            <person name="Tomoyasu Y."/>
            <person name="Miller S.C."/>
            <person name="Grossmann D."/>
            <person name="Bucher G."/>
        </authorList>
    </citation>
    <scope>NUCLEOTIDE SEQUENCE [LARGE SCALE GENOMIC DNA]</scope>
    <source>
        <strain evidence="1 2">Georgia GA2</strain>
    </source>
</reference>
<gene>
    <name evidence="1" type="primary">GLEAN_05939</name>
    <name evidence="1" type="ORF">TcasGA2_TC005939</name>
</gene>
<keyword evidence="2" id="KW-1185">Reference proteome</keyword>
<dbReference type="HOGENOM" id="CLU_2295225_0_0_1"/>
<dbReference type="AlphaFoldDB" id="D6WVG3"/>